<protein>
    <recommendedName>
        <fullName evidence="2">non-specific serine/threonine protein kinase</fullName>
        <ecNumber evidence="2">2.7.11.1</ecNumber>
    </recommendedName>
</protein>
<comment type="catalytic activity">
    <reaction evidence="10">
        <text>L-threonyl-[protein] + ATP = O-phospho-L-threonyl-[protein] + ADP + H(+)</text>
        <dbReference type="Rhea" id="RHEA:46608"/>
        <dbReference type="Rhea" id="RHEA-COMP:11060"/>
        <dbReference type="Rhea" id="RHEA-COMP:11605"/>
        <dbReference type="ChEBI" id="CHEBI:15378"/>
        <dbReference type="ChEBI" id="CHEBI:30013"/>
        <dbReference type="ChEBI" id="CHEBI:30616"/>
        <dbReference type="ChEBI" id="CHEBI:61977"/>
        <dbReference type="ChEBI" id="CHEBI:456216"/>
        <dbReference type="EC" id="2.7.11.1"/>
    </reaction>
</comment>
<keyword evidence="7" id="KW-0418">Kinase</keyword>
<comment type="catalytic activity">
    <reaction evidence="11">
        <text>L-seryl-[protein] + ATP = O-phospho-L-seryl-[protein] + ADP + H(+)</text>
        <dbReference type="Rhea" id="RHEA:17989"/>
        <dbReference type="Rhea" id="RHEA-COMP:9863"/>
        <dbReference type="Rhea" id="RHEA-COMP:11604"/>
        <dbReference type="ChEBI" id="CHEBI:15378"/>
        <dbReference type="ChEBI" id="CHEBI:29999"/>
        <dbReference type="ChEBI" id="CHEBI:30616"/>
        <dbReference type="ChEBI" id="CHEBI:83421"/>
        <dbReference type="ChEBI" id="CHEBI:456216"/>
        <dbReference type="EC" id="2.7.11.1"/>
    </reaction>
</comment>
<evidence type="ECO:0000256" key="11">
    <source>
        <dbReference type="ARBA" id="ARBA00048679"/>
    </source>
</evidence>
<evidence type="ECO:0000256" key="2">
    <source>
        <dbReference type="ARBA" id="ARBA00012513"/>
    </source>
</evidence>
<evidence type="ECO:0000256" key="10">
    <source>
        <dbReference type="ARBA" id="ARBA00047899"/>
    </source>
</evidence>
<dbReference type="Gene3D" id="3.30.200.20">
    <property type="entry name" value="Phosphorylase Kinase, domain 1"/>
    <property type="match status" value="1"/>
</dbReference>
<dbReference type="AlphaFoldDB" id="A0A2R7Y6E3"/>
<dbReference type="GO" id="GO:0046872">
    <property type="term" value="F:metal ion binding"/>
    <property type="evidence" value="ECO:0007669"/>
    <property type="project" value="UniProtKB-KW"/>
</dbReference>
<evidence type="ECO:0000256" key="3">
    <source>
        <dbReference type="ARBA" id="ARBA00022527"/>
    </source>
</evidence>
<dbReference type="Proteomes" id="UP000244066">
    <property type="component" value="Unassembled WGS sequence"/>
</dbReference>
<evidence type="ECO:0000256" key="7">
    <source>
        <dbReference type="ARBA" id="ARBA00022777"/>
    </source>
</evidence>
<evidence type="ECO:0000259" key="12">
    <source>
        <dbReference type="PROSITE" id="PS50011"/>
    </source>
</evidence>
<dbReference type="InterPro" id="IPR011009">
    <property type="entry name" value="Kinase-like_dom_sf"/>
</dbReference>
<dbReference type="CDD" id="cd05145">
    <property type="entry name" value="RIO1_like"/>
    <property type="match status" value="1"/>
</dbReference>
<evidence type="ECO:0000256" key="4">
    <source>
        <dbReference type="ARBA" id="ARBA00022679"/>
    </source>
</evidence>
<keyword evidence="6" id="KW-0547">Nucleotide-binding</keyword>
<dbReference type="PROSITE" id="PS50011">
    <property type="entry name" value="PROTEIN_KINASE_DOM"/>
    <property type="match status" value="1"/>
</dbReference>
<keyword evidence="3" id="KW-0723">Serine/threonine-protein kinase</keyword>
<dbReference type="Gene3D" id="1.10.510.10">
    <property type="entry name" value="Transferase(Phosphotransferase) domain 1"/>
    <property type="match status" value="1"/>
</dbReference>
<dbReference type="PANTHER" id="PTHR45723">
    <property type="entry name" value="SERINE/THREONINE-PROTEIN KINASE RIO1"/>
    <property type="match status" value="1"/>
</dbReference>
<dbReference type="EC" id="2.7.11.1" evidence="2"/>
<dbReference type="GO" id="GO:0005524">
    <property type="term" value="F:ATP binding"/>
    <property type="evidence" value="ECO:0007669"/>
    <property type="project" value="UniProtKB-KW"/>
</dbReference>
<comment type="caution">
    <text evidence="13">The sequence shown here is derived from an EMBL/GenBank/DDBJ whole genome shotgun (WGS) entry which is preliminary data.</text>
</comment>
<reference evidence="13 14" key="1">
    <citation type="submission" date="2017-04" db="EMBL/GenBank/DDBJ databases">
        <title>Draft Aigarchaeota genome from a New Zealand hot spring.</title>
        <authorList>
            <person name="Reysenbach A.-L."/>
            <person name="Donaho J.A."/>
            <person name="Gerhart J."/>
            <person name="Kelley J.F."/>
            <person name="Kouba K."/>
            <person name="Podar M."/>
            <person name="Stott M."/>
        </authorList>
    </citation>
    <scope>NUCLEOTIDE SEQUENCE [LARGE SCALE GENOMIC DNA]</scope>
    <source>
        <strain evidence="13">NZ13_MG1</strain>
    </source>
</reference>
<keyword evidence="4" id="KW-0808">Transferase</keyword>
<feature type="domain" description="Protein kinase" evidence="12">
    <location>
        <begin position="13"/>
        <end position="219"/>
    </location>
</feature>
<evidence type="ECO:0000256" key="9">
    <source>
        <dbReference type="ARBA" id="ARBA00022842"/>
    </source>
</evidence>
<dbReference type="EMBL" id="NDWU01000005">
    <property type="protein sequence ID" value="PUA33043.1"/>
    <property type="molecule type" value="Genomic_DNA"/>
</dbReference>
<dbReference type="GO" id="GO:0004674">
    <property type="term" value="F:protein serine/threonine kinase activity"/>
    <property type="evidence" value="ECO:0007669"/>
    <property type="project" value="UniProtKB-KW"/>
</dbReference>
<keyword evidence="9" id="KW-0460">Magnesium</keyword>
<dbReference type="SUPFAM" id="SSF56112">
    <property type="entry name" value="Protein kinase-like (PK-like)"/>
    <property type="match status" value="1"/>
</dbReference>
<comment type="similarity">
    <text evidence="1">Belongs to the protein kinase superfamily. RIO-type Ser/Thr kinase family.</text>
</comment>
<evidence type="ECO:0000256" key="1">
    <source>
        <dbReference type="ARBA" id="ARBA00009196"/>
    </source>
</evidence>
<keyword evidence="8" id="KW-0067">ATP-binding</keyword>
<keyword evidence="5" id="KW-0479">Metal-binding</keyword>
<evidence type="ECO:0000256" key="6">
    <source>
        <dbReference type="ARBA" id="ARBA00022741"/>
    </source>
</evidence>
<dbReference type="Pfam" id="PF01163">
    <property type="entry name" value="RIO1"/>
    <property type="match status" value="1"/>
</dbReference>
<evidence type="ECO:0000313" key="13">
    <source>
        <dbReference type="EMBL" id="PUA33043.1"/>
    </source>
</evidence>
<proteinExistence type="inferred from homology"/>
<organism evidence="13 14">
    <name type="scientific">Candidatus Terraquivivens tikiterensis</name>
    <dbReference type="NCBI Taxonomy" id="1980982"/>
    <lineage>
        <taxon>Archaea</taxon>
        <taxon>Nitrososphaerota</taxon>
        <taxon>Candidatus Wolframiiraptoraceae</taxon>
        <taxon>Candidatus Terraquivivens</taxon>
    </lineage>
</organism>
<evidence type="ECO:0000256" key="8">
    <source>
        <dbReference type="ARBA" id="ARBA00022840"/>
    </source>
</evidence>
<evidence type="ECO:0000313" key="14">
    <source>
        <dbReference type="Proteomes" id="UP000244066"/>
    </source>
</evidence>
<dbReference type="InterPro" id="IPR051272">
    <property type="entry name" value="RIO-type_Ser/Thr_kinase"/>
</dbReference>
<evidence type="ECO:0000256" key="5">
    <source>
        <dbReference type="ARBA" id="ARBA00022723"/>
    </source>
</evidence>
<accession>A0A2R7Y6E3</accession>
<dbReference type="InterPro" id="IPR018934">
    <property type="entry name" value="RIO_dom"/>
</dbReference>
<dbReference type="SMART" id="SM00090">
    <property type="entry name" value="RIO"/>
    <property type="match status" value="1"/>
</dbReference>
<name>A0A2R7Y6E3_9ARCH</name>
<dbReference type="InterPro" id="IPR000687">
    <property type="entry name" value="RIO_kinase"/>
</dbReference>
<dbReference type="InterPro" id="IPR000719">
    <property type="entry name" value="Prot_kinase_dom"/>
</dbReference>
<sequence>MTIYDLMNSGMLSEFYGVISAGKESRIYLAKGPEGLVAVKIYLITSAEFKKTRMTYVVHDPRFKRIPSDFKDFVYLWARREFGNLKKAYEADVPVPKPYFVEKNVLGMQFLGKDGIRYPTLEETDLEPDDYEKIYPMVIENMKKLYQKAELIHADMSQYNIFVTDVLSIYFIDLSQAVHISHPLAEAFLERDVRNITKFFEKKGVSVRPPEEVIEWIKS</sequence>
<gene>
    <name evidence="13" type="ORF">B9J98_02960</name>
</gene>